<dbReference type="Gene3D" id="1.20.140.150">
    <property type="match status" value="3"/>
</dbReference>
<dbReference type="Pfam" id="PF00822">
    <property type="entry name" value="PMP22_Claudin"/>
    <property type="match status" value="3"/>
</dbReference>
<feature type="transmembrane region" description="Helical" evidence="10">
    <location>
        <begin position="311"/>
        <end position="333"/>
    </location>
</feature>
<feature type="transmembrane region" description="Helical" evidence="10">
    <location>
        <begin position="12"/>
        <end position="30"/>
    </location>
</feature>
<dbReference type="PRINTS" id="PR01077">
    <property type="entry name" value="CLAUDIN"/>
</dbReference>
<evidence type="ECO:0000256" key="1">
    <source>
        <dbReference type="ARBA" id="ARBA00004435"/>
    </source>
</evidence>
<sequence length="553" mass="59401">MVSMCRQMLGMSLGIIGFLGAILICALPMWKVTAFIGVSIVTAQTFWEGLWMNCVIQSTGQMQCKVYDSLLALPQDLQAARALVIIAIIVCVFGIILGIAGGKCTSFVEREDTKAKVAIASGIIFIIAGVLVLVPVCWSANTIIRDFYNPLLTDAQRREIGASLYIGWGAAALLILGGGILCSSCPPRDDNYNIKYSQPRSWLMRISPKLAVSAFPAEESGQVVPQDLQAARALVIIAIVVCIFGIILGIAGGKGTSFIEKEDTKAKVAIASGIIFIVAEVLVLVPVCWSASTIIRVFYNPLLNDAQRREIGAPLYIGWCAAALLILGGGILCSSCPPRDAPSMALQVLGITLSMIGFAGTIIICALPMWKVTAFIGTNIVVAQVFWEGLWMTCVYERIGQMQCKLYDALLDLDPSLQAARGLVVTTMALACLAFLIFLVGADCTNCLSNPRAKARIVVVSGITFMLSGLTTVVPVSWTADSIIRDFHNPIVHEALKREMGAALYVGWVTAGFLFVGGAVLCTSCPPERDNYSPRYTLTKSDTHSGYAIKNYV</sequence>
<dbReference type="FunFam" id="1.20.140.150:FF:000001">
    <property type="entry name" value="Claudin"/>
    <property type="match status" value="2"/>
</dbReference>
<feature type="transmembrane region" description="Helical" evidence="10">
    <location>
        <begin position="77"/>
        <end position="99"/>
    </location>
</feature>
<dbReference type="Proteomes" id="UP000281406">
    <property type="component" value="Unassembled WGS sequence"/>
</dbReference>
<organism evidence="11 12">
    <name type="scientific">Anabarilius grahami</name>
    <name type="common">Kanglang fish</name>
    <name type="synonym">Barilius grahami</name>
    <dbReference type="NCBI Taxonomy" id="495550"/>
    <lineage>
        <taxon>Eukaryota</taxon>
        <taxon>Metazoa</taxon>
        <taxon>Chordata</taxon>
        <taxon>Craniata</taxon>
        <taxon>Vertebrata</taxon>
        <taxon>Euteleostomi</taxon>
        <taxon>Actinopterygii</taxon>
        <taxon>Neopterygii</taxon>
        <taxon>Teleostei</taxon>
        <taxon>Ostariophysi</taxon>
        <taxon>Cypriniformes</taxon>
        <taxon>Xenocyprididae</taxon>
        <taxon>Xenocypridinae</taxon>
        <taxon>Xenocypridinae incertae sedis</taxon>
        <taxon>Anabarilius</taxon>
    </lineage>
</organism>
<feature type="transmembrane region" description="Helical" evidence="10">
    <location>
        <begin position="233"/>
        <end position="253"/>
    </location>
</feature>
<reference evidence="11 12" key="1">
    <citation type="submission" date="2018-10" db="EMBL/GenBank/DDBJ databases">
        <title>Genome assembly for a Yunnan-Guizhou Plateau 3E fish, Anabarilius grahami (Regan), and its evolutionary and genetic applications.</title>
        <authorList>
            <person name="Jiang W."/>
        </authorList>
    </citation>
    <scope>NUCLEOTIDE SEQUENCE [LARGE SCALE GENOMIC DNA]</scope>
    <source>
        <strain evidence="11">AG-KIZ</strain>
        <tissue evidence="11">Muscle</tissue>
    </source>
</reference>
<evidence type="ECO:0000256" key="4">
    <source>
        <dbReference type="ARBA" id="ARBA00022427"/>
    </source>
</evidence>
<evidence type="ECO:0000313" key="11">
    <source>
        <dbReference type="EMBL" id="ROL43102.1"/>
    </source>
</evidence>
<dbReference type="InterPro" id="IPR006187">
    <property type="entry name" value="Claudin"/>
</dbReference>
<dbReference type="InterPro" id="IPR004031">
    <property type="entry name" value="PMP22/EMP/MP20/Claudin"/>
</dbReference>
<dbReference type="OrthoDB" id="8830244at2759"/>
<dbReference type="EMBL" id="RJVU01048855">
    <property type="protein sequence ID" value="ROL43102.1"/>
    <property type="molecule type" value="Genomic_DNA"/>
</dbReference>
<evidence type="ECO:0000256" key="3">
    <source>
        <dbReference type="ARBA" id="ARBA00008295"/>
    </source>
</evidence>
<dbReference type="AlphaFoldDB" id="A0A3N0YA49"/>
<evidence type="ECO:0000256" key="5">
    <source>
        <dbReference type="ARBA" id="ARBA00022475"/>
    </source>
</evidence>
<keyword evidence="8 10" id="KW-1133">Transmembrane helix</keyword>
<keyword evidence="5" id="KW-1003">Cell membrane</keyword>
<keyword evidence="12" id="KW-1185">Reference proteome</keyword>
<feature type="transmembrane region" description="Helical" evidence="10">
    <location>
        <begin position="500"/>
        <end position="522"/>
    </location>
</feature>
<keyword evidence="7" id="KW-0965">Cell junction</keyword>
<dbReference type="GO" id="GO:0005923">
    <property type="term" value="C:bicellular tight junction"/>
    <property type="evidence" value="ECO:0007669"/>
    <property type="project" value="UniProtKB-SubCell"/>
</dbReference>
<feature type="transmembrane region" description="Helical" evidence="10">
    <location>
        <begin position="423"/>
        <end position="445"/>
    </location>
</feature>
<keyword evidence="9 10" id="KW-0472">Membrane</keyword>
<feature type="transmembrane region" description="Helical" evidence="10">
    <location>
        <begin position="162"/>
        <end position="181"/>
    </location>
</feature>
<gene>
    <name evidence="11" type="ORF">DPX16_14814</name>
</gene>
<comment type="subcellular location">
    <subcellularLocation>
        <location evidence="1">Cell junction</location>
        <location evidence="1">Tight junction</location>
    </subcellularLocation>
    <subcellularLocation>
        <location evidence="2">Cell membrane</location>
        <topology evidence="2">Multi-pass membrane protein</topology>
    </subcellularLocation>
</comment>
<evidence type="ECO:0000256" key="6">
    <source>
        <dbReference type="ARBA" id="ARBA00022692"/>
    </source>
</evidence>
<keyword evidence="4" id="KW-0796">Tight junction</keyword>
<evidence type="ECO:0000256" key="7">
    <source>
        <dbReference type="ARBA" id="ARBA00022949"/>
    </source>
</evidence>
<protein>
    <submittedName>
        <fullName evidence="11">Claudin-4</fullName>
    </submittedName>
</protein>
<evidence type="ECO:0000256" key="8">
    <source>
        <dbReference type="ARBA" id="ARBA00022989"/>
    </source>
</evidence>
<name>A0A3N0YA49_ANAGA</name>
<dbReference type="PANTHER" id="PTHR12002">
    <property type="entry name" value="CLAUDIN"/>
    <property type="match status" value="1"/>
</dbReference>
<evidence type="ECO:0000256" key="9">
    <source>
        <dbReference type="ARBA" id="ARBA00023136"/>
    </source>
</evidence>
<accession>A0A3N0YA49</accession>
<dbReference type="GO" id="GO:0005198">
    <property type="term" value="F:structural molecule activity"/>
    <property type="evidence" value="ECO:0007669"/>
    <property type="project" value="InterPro"/>
</dbReference>
<dbReference type="GO" id="GO:0005886">
    <property type="term" value="C:plasma membrane"/>
    <property type="evidence" value="ECO:0007669"/>
    <property type="project" value="UniProtKB-SubCell"/>
</dbReference>
<evidence type="ECO:0000313" key="12">
    <source>
        <dbReference type="Proteomes" id="UP000281406"/>
    </source>
</evidence>
<comment type="caution">
    <text evidence="11">The sequence shown here is derived from an EMBL/GenBank/DDBJ whole genome shotgun (WGS) entry which is preliminary data.</text>
</comment>
<dbReference type="InterPro" id="IPR017974">
    <property type="entry name" value="Claudin_CS"/>
</dbReference>
<comment type="similarity">
    <text evidence="3">Belongs to the claudin family.</text>
</comment>
<evidence type="ECO:0000256" key="2">
    <source>
        <dbReference type="ARBA" id="ARBA00004651"/>
    </source>
</evidence>
<dbReference type="PROSITE" id="PS01346">
    <property type="entry name" value="CLAUDIN"/>
    <property type="match status" value="2"/>
</dbReference>
<feature type="transmembrane region" description="Helical" evidence="10">
    <location>
        <begin position="119"/>
        <end position="141"/>
    </location>
</feature>
<feature type="transmembrane region" description="Helical" evidence="10">
    <location>
        <begin position="274"/>
        <end position="299"/>
    </location>
</feature>
<feature type="transmembrane region" description="Helical" evidence="10">
    <location>
        <begin position="345"/>
        <end position="370"/>
    </location>
</feature>
<feature type="transmembrane region" description="Helical" evidence="10">
    <location>
        <begin position="457"/>
        <end position="480"/>
    </location>
</feature>
<proteinExistence type="inferred from homology"/>
<evidence type="ECO:0000256" key="10">
    <source>
        <dbReference type="SAM" id="Phobius"/>
    </source>
</evidence>
<keyword evidence="6 10" id="KW-0812">Transmembrane</keyword>